<gene>
    <name evidence="1" type="ORF">NDU88_002361</name>
</gene>
<dbReference type="EMBL" id="JANPWB010000010">
    <property type="protein sequence ID" value="KAJ1135932.1"/>
    <property type="molecule type" value="Genomic_DNA"/>
</dbReference>
<organism evidence="1 2">
    <name type="scientific">Pleurodeles waltl</name>
    <name type="common">Iberian ribbed newt</name>
    <dbReference type="NCBI Taxonomy" id="8319"/>
    <lineage>
        <taxon>Eukaryota</taxon>
        <taxon>Metazoa</taxon>
        <taxon>Chordata</taxon>
        <taxon>Craniata</taxon>
        <taxon>Vertebrata</taxon>
        <taxon>Euteleostomi</taxon>
        <taxon>Amphibia</taxon>
        <taxon>Batrachia</taxon>
        <taxon>Caudata</taxon>
        <taxon>Salamandroidea</taxon>
        <taxon>Salamandridae</taxon>
        <taxon>Pleurodelinae</taxon>
        <taxon>Pleurodeles</taxon>
    </lineage>
</organism>
<sequence length="81" mass="8167">MAEWGAGFPGVVLPALLGSLGPAPVRLGGGVTLGVPGHGLDGEAQGTKYLPFKTDTISWAARAAARRRSGGACKQAQPNLN</sequence>
<protein>
    <submittedName>
        <fullName evidence="1">Uncharacterized protein</fullName>
    </submittedName>
</protein>
<keyword evidence="2" id="KW-1185">Reference proteome</keyword>
<evidence type="ECO:0000313" key="1">
    <source>
        <dbReference type="EMBL" id="KAJ1135932.1"/>
    </source>
</evidence>
<dbReference type="AlphaFoldDB" id="A0AAV7Q9N4"/>
<proteinExistence type="predicted"/>
<comment type="caution">
    <text evidence="1">The sequence shown here is derived from an EMBL/GenBank/DDBJ whole genome shotgun (WGS) entry which is preliminary data.</text>
</comment>
<evidence type="ECO:0000313" key="2">
    <source>
        <dbReference type="Proteomes" id="UP001066276"/>
    </source>
</evidence>
<dbReference type="Proteomes" id="UP001066276">
    <property type="component" value="Chromosome 6"/>
</dbReference>
<name>A0AAV7Q9N4_PLEWA</name>
<accession>A0AAV7Q9N4</accession>
<reference evidence="1" key="1">
    <citation type="journal article" date="2022" name="bioRxiv">
        <title>Sequencing and chromosome-scale assembly of the giantPleurodeles waltlgenome.</title>
        <authorList>
            <person name="Brown T."/>
            <person name="Elewa A."/>
            <person name="Iarovenko S."/>
            <person name="Subramanian E."/>
            <person name="Araus A.J."/>
            <person name="Petzold A."/>
            <person name="Susuki M."/>
            <person name="Suzuki K.-i.T."/>
            <person name="Hayashi T."/>
            <person name="Toyoda A."/>
            <person name="Oliveira C."/>
            <person name="Osipova E."/>
            <person name="Leigh N.D."/>
            <person name="Simon A."/>
            <person name="Yun M.H."/>
        </authorList>
    </citation>
    <scope>NUCLEOTIDE SEQUENCE</scope>
    <source>
        <strain evidence="1">20211129_DDA</strain>
        <tissue evidence="1">Liver</tissue>
    </source>
</reference>